<evidence type="ECO:0000259" key="2">
    <source>
        <dbReference type="Pfam" id="PF01571"/>
    </source>
</evidence>
<dbReference type="PIRSF" id="PIRSF006487">
    <property type="entry name" value="GcvT"/>
    <property type="match status" value="1"/>
</dbReference>
<dbReference type="NCBIfam" id="TIGR03317">
    <property type="entry name" value="ygfZ_signature"/>
    <property type="match status" value="1"/>
</dbReference>
<dbReference type="OrthoDB" id="9796287at2"/>
<protein>
    <recommendedName>
        <fullName evidence="6">Aminomethyltransferase</fullName>
    </recommendedName>
</protein>
<accession>A0A656D9D2</accession>
<sequence length="369" mass="42022">MRRTPLYETHLDLGAEFESYSGWELPKHYVNALEEYKSVKTSNAIIDRTYLGKLRIFGKDALDFMNRISTNDLRGLSSGMGAGTVLTDEKGKMIEFLTIYVLRAEENYQEIFALLSYEALEKVKSWFSKLIIMDDVKFEDVTHEYAIISVYGSGAHEAVKSDFKVDHKHFTDISKMAVYNFIRGFMFESEVILAKTNEFLVPGYNLILKNEIAVKVWNSLYGKGLTPIGREILEVLRVESGVPAYGKEITQDYNPLEANLNRYVSFTKGCYIGQEVLSRIDSYQKLQRKLVGFVIEREKGRGKIYEGSPVCVGDEEVGKLTSVVYSYGFQRLIALGYVKINYAIQGEKVEIKCSDENHRATIIIPPFSI</sequence>
<dbReference type="PANTHER" id="PTHR43757">
    <property type="entry name" value="AMINOMETHYLTRANSFERASE"/>
    <property type="match status" value="1"/>
</dbReference>
<dbReference type="Pfam" id="PF08669">
    <property type="entry name" value="GCV_T_C"/>
    <property type="match status" value="1"/>
</dbReference>
<dbReference type="InterPro" id="IPR029043">
    <property type="entry name" value="GcvT/YgfZ_C"/>
</dbReference>
<gene>
    <name evidence="4" type="ORF">JGI24_01378</name>
</gene>
<proteinExistence type="predicted"/>
<evidence type="ECO:0000259" key="3">
    <source>
        <dbReference type="Pfam" id="PF08669"/>
    </source>
</evidence>
<dbReference type="PANTHER" id="PTHR43757:SF2">
    <property type="entry name" value="AMINOMETHYLTRANSFERASE, MITOCHONDRIAL"/>
    <property type="match status" value="1"/>
</dbReference>
<dbReference type="AlphaFoldDB" id="A0A656D9D2"/>
<dbReference type="SUPFAM" id="SSF101790">
    <property type="entry name" value="Aminomethyltransferase beta-barrel domain"/>
    <property type="match status" value="1"/>
</dbReference>
<evidence type="ECO:0000256" key="1">
    <source>
        <dbReference type="ARBA" id="ARBA00022946"/>
    </source>
</evidence>
<evidence type="ECO:0000313" key="4">
    <source>
        <dbReference type="EMBL" id="CUT03872.1"/>
    </source>
</evidence>
<keyword evidence="5" id="KW-1185">Reference proteome</keyword>
<keyword evidence="1" id="KW-0809">Transit peptide</keyword>
<evidence type="ECO:0008006" key="6">
    <source>
        <dbReference type="Google" id="ProtNLM"/>
    </source>
</evidence>
<evidence type="ECO:0000313" key="5">
    <source>
        <dbReference type="Proteomes" id="UP000243065"/>
    </source>
</evidence>
<dbReference type="Pfam" id="PF01571">
    <property type="entry name" value="GCV_T"/>
    <property type="match status" value="1"/>
</dbReference>
<name>A0A656D9D2_KRYT1</name>
<dbReference type="Gene3D" id="3.30.1360.120">
    <property type="entry name" value="Probable tRNA modification gtpase trme, domain 1"/>
    <property type="match status" value="1"/>
</dbReference>
<dbReference type="EMBL" id="CZVU01000075">
    <property type="protein sequence ID" value="CUT03872.1"/>
    <property type="molecule type" value="Genomic_DNA"/>
</dbReference>
<feature type="domain" description="GCVT N-terminal" evidence="2">
    <location>
        <begin position="6"/>
        <end position="268"/>
    </location>
</feature>
<dbReference type="InterPro" id="IPR028896">
    <property type="entry name" value="GcvT/YgfZ/DmdA"/>
</dbReference>
<dbReference type="Proteomes" id="UP000243065">
    <property type="component" value="Unassembled WGS sequence"/>
</dbReference>
<dbReference type="RefSeq" id="WP_072150707.1">
    <property type="nucleotide sequence ID" value="NZ_CZVU01000075.1"/>
</dbReference>
<dbReference type="SUPFAM" id="SSF103025">
    <property type="entry name" value="Folate-binding domain"/>
    <property type="match status" value="1"/>
</dbReference>
<dbReference type="InterPro" id="IPR013977">
    <property type="entry name" value="GcvT_C"/>
</dbReference>
<dbReference type="InterPro" id="IPR027266">
    <property type="entry name" value="TrmE/GcvT-like"/>
</dbReference>
<organism evidence="4 5">
    <name type="scientific">Kryptobacter tengchongensis</name>
    <dbReference type="NCBI Taxonomy" id="1643429"/>
    <lineage>
        <taxon>Bacteria</taxon>
        <taxon>Pseudomonadati</taxon>
        <taxon>Candidatus Kryptoniota</taxon>
        <taxon>Candidatus Kryptobacter</taxon>
    </lineage>
</organism>
<reference evidence="4 5" key="1">
    <citation type="submission" date="2015-11" db="EMBL/GenBank/DDBJ databases">
        <authorList>
            <person name="Varghese N."/>
        </authorList>
    </citation>
    <scope>NUCLEOTIDE SEQUENCE [LARGE SCALE GENOMIC DNA]</scope>
    <source>
        <strain evidence="4 5">JGI-24</strain>
    </source>
</reference>
<dbReference type="InterPro" id="IPR017703">
    <property type="entry name" value="YgfZ/GCV_T_CS"/>
</dbReference>
<feature type="domain" description="Aminomethyltransferase C-terminal" evidence="3">
    <location>
        <begin position="288"/>
        <end position="367"/>
    </location>
</feature>
<dbReference type="InterPro" id="IPR006222">
    <property type="entry name" value="GCVT_N"/>
</dbReference>